<sequence length="235" mass="28118">MLKYILLLTYICYGLSYYLTPVQLKYIHKILSHPDIEESKKNKVKKILVSKYSWWAIRQAQNFQKHYKINPSYVKCSEMNQAALYGLVRSMKNYNGSVSVTSFSRFHIKDELYRCFTNSHGFGRFKHYHVMVKKHKPTKDEKVEAYGYNHMYIEKTKFGYESSDKDRTNEEIIVEILEKMPPFDKRVFLLRYHLYPLKKKYSVKKIALLMGRSTTTIRTSLDKTMNYIKNQNNRL</sequence>
<accession>A0A6C0F7F3</accession>
<dbReference type="AlphaFoldDB" id="A0A6C0F7F3"/>
<proteinExistence type="predicted"/>
<reference evidence="1" key="1">
    <citation type="journal article" date="2020" name="Nature">
        <title>Giant virus diversity and host interactions through global metagenomics.</title>
        <authorList>
            <person name="Schulz F."/>
            <person name="Roux S."/>
            <person name="Paez-Espino D."/>
            <person name="Jungbluth S."/>
            <person name="Walsh D.A."/>
            <person name="Denef V.J."/>
            <person name="McMahon K.D."/>
            <person name="Konstantinidis K.T."/>
            <person name="Eloe-Fadrosh E.A."/>
            <person name="Kyrpides N.C."/>
            <person name="Woyke T."/>
        </authorList>
    </citation>
    <scope>NUCLEOTIDE SEQUENCE</scope>
    <source>
        <strain evidence="1">GVMAG-S-ERX556049-19</strain>
    </source>
</reference>
<dbReference type="SUPFAM" id="SSF88659">
    <property type="entry name" value="Sigma3 and sigma4 domains of RNA polymerase sigma factors"/>
    <property type="match status" value="1"/>
</dbReference>
<organism evidence="1">
    <name type="scientific">viral metagenome</name>
    <dbReference type="NCBI Taxonomy" id="1070528"/>
    <lineage>
        <taxon>unclassified sequences</taxon>
        <taxon>metagenomes</taxon>
        <taxon>organismal metagenomes</taxon>
    </lineage>
</organism>
<dbReference type="InterPro" id="IPR013324">
    <property type="entry name" value="RNA_pol_sigma_r3/r4-like"/>
</dbReference>
<dbReference type="EMBL" id="MN738820">
    <property type="protein sequence ID" value="QHT37746.1"/>
    <property type="molecule type" value="Genomic_DNA"/>
</dbReference>
<evidence type="ECO:0000313" key="1">
    <source>
        <dbReference type="EMBL" id="QHT37746.1"/>
    </source>
</evidence>
<name>A0A6C0F7F3_9ZZZZ</name>
<protein>
    <submittedName>
        <fullName evidence="1">Uncharacterized protein</fullName>
    </submittedName>
</protein>